<accession>A0AAV7EUQ2</accession>
<organism evidence="2 3">
    <name type="scientific">Aristolochia fimbriata</name>
    <name type="common">White veined hardy Dutchman's pipe vine</name>
    <dbReference type="NCBI Taxonomy" id="158543"/>
    <lineage>
        <taxon>Eukaryota</taxon>
        <taxon>Viridiplantae</taxon>
        <taxon>Streptophyta</taxon>
        <taxon>Embryophyta</taxon>
        <taxon>Tracheophyta</taxon>
        <taxon>Spermatophyta</taxon>
        <taxon>Magnoliopsida</taxon>
        <taxon>Magnoliidae</taxon>
        <taxon>Piperales</taxon>
        <taxon>Aristolochiaceae</taxon>
        <taxon>Aristolochia</taxon>
    </lineage>
</organism>
<evidence type="ECO:0000313" key="2">
    <source>
        <dbReference type="EMBL" id="KAG9452369.1"/>
    </source>
</evidence>
<evidence type="ECO:0000256" key="1">
    <source>
        <dbReference type="SAM" id="MobiDB-lite"/>
    </source>
</evidence>
<feature type="region of interest" description="Disordered" evidence="1">
    <location>
        <begin position="88"/>
        <end position="118"/>
    </location>
</feature>
<dbReference type="EMBL" id="JAINDJ010000003">
    <property type="protein sequence ID" value="KAG9452369.1"/>
    <property type="molecule type" value="Genomic_DNA"/>
</dbReference>
<protein>
    <submittedName>
        <fullName evidence="2">Uncharacterized protein</fullName>
    </submittedName>
</protein>
<evidence type="ECO:0000313" key="3">
    <source>
        <dbReference type="Proteomes" id="UP000825729"/>
    </source>
</evidence>
<name>A0AAV7EUQ2_ARIFI</name>
<dbReference type="AlphaFoldDB" id="A0AAV7EUQ2"/>
<keyword evidence="3" id="KW-1185">Reference proteome</keyword>
<dbReference type="Proteomes" id="UP000825729">
    <property type="component" value="Unassembled WGS sequence"/>
</dbReference>
<sequence>MTGGRIKVETRVTPFSWMMTYVVDHTEIPIWFKKTDFVIGKFFYKARELKQPLARASPLALGSKHFERGHPVLHAPVPLARLSTTLVSESQQSTTDQMKEGDSIPASRRKEGVTGGVVTGDVPGDDLNGGFLKGGWVLVGGAGRGFRWEGGFEQYPQAYAGGRLIAARIKRTNESATTLGPMTRTQSRNLATVRKTGRELPSSSPFPSSACSSNLNNYLDLYVWYLHAARDISAFSDSVPSTIPRTFSTAKMLQYDAAERENNLSHCTLHMKETVLRIKLRFSWPELSLAKMQNTT</sequence>
<reference evidence="2 3" key="1">
    <citation type="submission" date="2021-07" db="EMBL/GenBank/DDBJ databases">
        <title>The Aristolochia fimbriata genome: insights into angiosperm evolution, floral development and chemical biosynthesis.</title>
        <authorList>
            <person name="Jiao Y."/>
        </authorList>
    </citation>
    <scope>NUCLEOTIDE SEQUENCE [LARGE SCALE GENOMIC DNA]</scope>
    <source>
        <strain evidence="2">IBCAS-2021</strain>
        <tissue evidence="2">Leaf</tissue>
    </source>
</reference>
<comment type="caution">
    <text evidence="2">The sequence shown here is derived from an EMBL/GenBank/DDBJ whole genome shotgun (WGS) entry which is preliminary data.</text>
</comment>
<gene>
    <name evidence="2" type="ORF">H6P81_005273</name>
</gene>
<proteinExistence type="predicted"/>
<feature type="compositionally biased region" description="Basic and acidic residues" evidence="1">
    <location>
        <begin position="97"/>
        <end position="112"/>
    </location>
</feature>